<dbReference type="Proteomes" id="UP000525078">
    <property type="component" value="Unassembled WGS sequence"/>
</dbReference>
<dbReference type="GO" id="GO:0003676">
    <property type="term" value="F:nucleic acid binding"/>
    <property type="evidence" value="ECO:0007669"/>
    <property type="project" value="InterPro"/>
</dbReference>
<protein>
    <recommendedName>
        <fullName evidence="3">CCHC-type domain-containing protein</fullName>
    </recommendedName>
</protein>
<name>A0A7J6FZR0_CANSA</name>
<feature type="region of interest" description="Disordered" evidence="2">
    <location>
        <begin position="535"/>
        <end position="573"/>
    </location>
</feature>
<dbReference type="Pfam" id="PF14392">
    <property type="entry name" value="zf-CCHC_4"/>
    <property type="match status" value="1"/>
</dbReference>
<dbReference type="PROSITE" id="PS50158">
    <property type="entry name" value="ZF_CCHC"/>
    <property type="match status" value="1"/>
</dbReference>
<organism evidence="4 5">
    <name type="scientific">Cannabis sativa</name>
    <name type="common">Hemp</name>
    <name type="synonym">Marijuana</name>
    <dbReference type="NCBI Taxonomy" id="3483"/>
    <lineage>
        <taxon>Eukaryota</taxon>
        <taxon>Viridiplantae</taxon>
        <taxon>Streptophyta</taxon>
        <taxon>Embryophyta</taxon>
        <taxon>Tracheophyta</taxon>
        <taxon>Spermatophyta</taxon>
        <taxon>Magnoliopsida</taxon>
        <taxon>eudicotyledons</taxon>
        <taxon>Gunneridae</taxon>
        <taxon>Pentapetalae</taxon>
        <taxon>rosids</taxon>
        <taxon>fabids</taxon>
        <taxon>Rosales</taxon>
        <taxon>Cannabaceae</taxon>
        <taxon>Cannabis</taxon>
    </lineage>
</organism>
<dbReference type="PANTHER" id="PTHR31286">
    <property type="entry name" value="GLYCINE-RICH CELL WALL STRUCTURAL PROTEIN 1.8-LIKE"/>
    <property type="match status" value="1"/>
</dbReference>
<dbReference type="Pfam" id="PF14111">
    <property type="entry name" value="DUF4283"/>
    <property type="match status" value="1"/>
</dbReference>
<sequence>MAIVQECAEVTVGVDSIDAEAAKLLERDSNLEIEMMELFEDLSLEDIVINKACVGKVMGCKTMPASVVRKILLGVWNLEKNWKMKKFEEGVLGFFFDSEEDCTKVMNRCPWLVNGILLNLRPFPVEGEVRTSEFEVARFWVEFHGLPTRCLSDINIPILAKKVGQLVKTDGKSREEVVRRGFLRCWIDVWISHPFPAGFFLKVDATPDSWVQYKYEKLLYLCFNCGHLAHSSRDCLYPTAWVTPTTGPVVKMYGPWLKVEGAAGNCFTAASFRREITLNSEGVNLKGRNWRHKGQWRRFSNDHRNTEANPPPVKGKGVVQVADSIGEGGARPCTMHGADTTMQMSVHGSGSTNVKGGVTVGEVVINNISPCASEILNIPARDVLTERPLLDFAQPIGPNEAEVDLIPDIGPSLIQSIEIPHFWTCKSQTPHHFPEPINFKWPTNNPDLQKLYCDLIGPDYTDLYKAQPSLISNPPDLSQMIIHLLGTKKRKAHTWYNPKLEAYKDSLFVNDGASSSNQISPPKGLATRELGSATFKLGSNGDTEGKAKNQRKARITRSRQGLRRNFGVKTRRSKKLLQEGDGQLQGDINQILAQCVEVPISYDQNFGNGEEAAGSMPPPSP</sequence>
<keyword evidence="1" id="KW-0479">Metal-binding</keyword>
<evidence type="ECO:0000313" key="4">
    <source>
        <dbReference type="EMBL" id="KAF4376188.1"/>
    </source>
</evidence>
<proteinExistence type="predicted"/>
<reference evidence="4 5" key="1">
    <citation type="journal article" date="2020" name="bioRxiv">
        <title>Sequence and annotation of 42 cannabis genomes reveals extensive copy number variation in cannabinoid synthesis and pathogen resistance genes.</title>
        <authorList>
            <person name="Mckernan K.J."/>
            <person name="Helbert Y."/>
            <person name="Kane L.T."/>
            <person name="Ebling H."/>
            <person name="Zhang L."/>
            <person name="Liu B."/>
            <person name="Eaton Z."/>
            <person name="Mclaughlin S."/>
            <person name="Kingan S."/>
            <person name="Baybayan P."/>
            <person name="Concepcion G."/>
            <person name="Jordan M."/>
            <person name="Riva A."/>
            <person name="Barbazuk W."/>
            <person name="Harkins T."/>
        </authorList>
    </citation>
    <scope>NUCLEOTIDE SEQUENCE [LARGE SCALE GENOMIC DNA]</scope>
    <source>
        <strain evidence="5">cv. Jamaican Lion 4</strain>
        <tissue evidence="4">Leaf</tissue>
    </source>
</reference>
<feature type="domain" description="CCHC-type" evidence="3">
    <location>
        <begin position="222"/>
        <end position="235"/>
    </location>
</feature>
<dbReference type="InterPro" id="IPR001878">
    <property type="entry name" value="Znf_CCHC"/>
</dbReference>
<dbReference type="PANTHER" id="PTHR31286:SF180">
    <property type="entry name" value="OS10G0362600 PROTEIN"/>
    <property type="match status" value="1"/>
</dbReference>
<gene>
    <name evidence="4" type="ORF">F8388_018857</name>
</gene>
<dbReference type="AlphaFoldDB" id="A0A7J6FZR0"/>
<keyword evidence="1" id="KW-0862">Zinc</keyword>
<accession>A0A7J6FZR0</accession>
<dbReference type="InterPro" id="IPR025558">
    <property type="entry name" value="DUF4283"/>
</dbReference>
<dbReference type="InterPro" id="IPR040256">
    <property type="entry name" value="At4g02000-like"/>
</dbReference>
<feature type="compositionally biased region" description="Basic residues" evidence="2">
    <location>
        <begin position="548"/>
        <end position="562"/>
    </location>
</feature>
<keyword evidence="1" id="KW-0863">Zinc-finger</keyword>
<evidence type="ECO:0000313" key="5">
    <source>
        <dbReference type="Proteomes" id="UP000525078"/>
    </source>
</evidence>
<comment type="caution">
    <text evidence="4">The sequence shown here is derived from an EMBL/GenBank/DDBJ whole genome shotgun (WGS) entry which is preliminary data.</text>
</comment>
<dbReference type="GO" id="GO:0008270">
    <property type="term" value="F:zinc ion binding"/>
    <property type="evidence" value="ECO:0007669"/>
    <property type="project" value="UniProtKB-KW"/>
</dbReference>
<dbReference type="InterPro" id="IPR025836">
    <property type="entry name" value="Zn_knuckle_CX2CX4HX4C"/>
</dbReference>
<evidence type="ECO:0000259" key="3">
    <source>
        <dbReference type="PROSITE" id="PS50158"/>
    </source>
</evidence>
<evidence type="ECO:0000256" key="1">
    <source>
        <dbReference type="PROSITE-ProRule" id="PRU00047"/>
    </source>
</evidence>
<evidence type="ECO:0000256" key="2">
    <source>
        <dbReference type="SAM" id="MobiDB-lite"/>
    </source>
</evidence>
<dbReference type="EMBL" id="JAATIP010000086">
    <property type="protein sequence ID" value="KAF4376188.1"/>
    <property type="molecule type" value="Genomic_DNA"/>
</dbReference>